<evidence type="ECO:0000313" key="2">
    <source>
        <dbReference type="EMBL" id="CAJ1375712.1"/>
    </source>
</evidence>
<comment type="caution">
    <text evidence="2">The sequence shown here is derived from an EMBL/GenBank/DDBJ whole genome shotgun (WGS) entry which is preliminary data.</text>
</comment>
<sequence>MVPEDEREGTAEDEEEEEEGEEGEEDEEDEEGEEEGGEEAEDEAGDGDVEAETAVPELEPFAELPELSGEGAPKETEAPIAALVDEDLGTEEGEVEWNSTLAEPPVGSASSDIVGEIGANRSVLRSADLDDLTKRSEPKESCLSVSNASGYILTEVSLAQEDFSVSASCAWGFSGTARATRCAKAQEESTWWPVAGPPAWHQRRQRRSATG</sequence>
<feature type="compositionally biased region" description="Acidic residues" evidence="1">
    <location>
        <begin position="1"/>
        <end position="51"/>
    </location>
</feature>
<protein>
    <submittedName>
        <fullName evidence="2">Uncharacterized protein</fullName>
    </submittedName>
</protein>
<reference evidence="2" key="1">
    <citation type="submission" date="2023-08" db="EMBL/GenBank/DDBJ databases">
        <authorList>
            <person name="Chen Y."/>
            <person name="Shah S."/>
            <person name="Dougan E. K."/>
            <person name="Thang M."/>
            <person name="Chan C."/>
        </authorList>
    </citation>
    <scope>NUCLEOTIDE SEQUENCE</scope>
</reference>
<evidence type="ECO:0000256" key="1">
    <source>
        <dbReference type="SAM" id="MobiDB-lite"/>
    </source>
</evidence>
<dbReference type="AlphaFoldDB" id="A0AA36HW28"/>
<evidence type="ECO:0000313" key="3">
    <source>
        <dbReference type="Proteomes" id="UP001178507"/>
    </source>
</evidence>
<feature type="region of interest" description="Disordered" evidence="1">
    <location>
        <begin position="1"/>
        <end position="91"/>
    </location>
</feature>
<proteinExistence type="predicted"/>
<name>A0AA36HW28_9DINO</name>
<gene>
    <name evidence="2" type="ORF">EVOR1521_LOCUS4935</name>
</gene>
<feature type="compositionally biased region" description="Low complexity" evidence="1">
    <location>
        <begin position="56"/>
        <end position="67"/>
    </location>
</feature>
<keyword evidence="3" id="KW-1185">Reference proteome</keyword>
<dbReference type="EMBL" id="CAUJNA010000336">
    <property type="protein sequence ID" value="CAJ1375712.1"/>
    <property type="molecule type" value="Genomic_DNA"/>
</dbReference>
<dbReference type="Proteomes" id="UP001178507">
    <property type="component" value="Unassembled WGS sequence"/>
</dbReference>
<organism evidence="2 3">
    <name type="scientific">Effrenium voratum</name>
    <dbReference type="NCBI Taxonomy" id="2562239"/>
    <lineage>
        <taxon>Eukaryota</taxon>
        <taxon>Sar</taxon>
        <taxon>Alveolata</taxon>
        <taxon>Dinophyceae</taxon>
        <taxon>Suessiales</taxon>
        <taxon>Symbiodiniaceae</taxon>
        <taxon>Effrenium</taxon>
    </lineage>
</organism>
<accession>A0AA36HW28</accession>